<evidence type="ECO:0000313" key="2">
    <source>
        <dbReference type="Proteomes" id="UP000261739"/>
    </source>
</evidence>
<reference evidence="1 2" key="1">
    <citation type="journal article" date="2018" name="Nat. Biotechnol.">
        <title>A standardized bacterial taxonomy based on genome phylogeny substantially revises the tree of life.</title>
        <authorList>
            <person name="Parks D.H."/>
            <person name="Chuvochina M."/>
            <person name="Waite D.W."/>
            <person name="Rinke C."/>
            <person name="Skarshewski A."/>
            <person name="Chaumeil P.A."/>
            <person name="Hugenholtz P."/>
        </authorList>
    </citation>
    <scope>NUCLEOTIDE SEQUENCE [LARGE SCALE GENOMIC DNA]</scope>
    <source>
        <strain evidence="1">UBA11247</strain>
    </source>
</reference>
<accession>A0A3D4T0M3</accession>
<dbReference type="EMBL" id="DQID01000230">
    <property type="protein sequence ID" value="HCT14875.1"/>
    <property type="molecule type" value="Genomic_DNA"/>
</dbReference>
<dbReference type="AlphaFoldDB" id="A0A3D4T0M3"/>
<dbReference type="RefSeq" id="WP_010118374.1">
    <property type="nucleotide sequence ID" value="NZ_DAITTW010000042.1"/>
</dbReference>
<comment type="caution">
    <text evidence="1">The sequence shown here is derived from an EMBL/GenBank/DDBJ whole genome shotgun (WGS) entry which is preliminary data.</text>
</comment>
<name>A0A3D4T0M3_9CORY</name>
<evidence type="ECO:0000313" key="1">
    <source>
        <dbReference type="EMBL" id="HCT14875.1"/>
    </source>
</evidence>
<sequence length="78" mass="8912">MRVADSALKHDVSEESIRHAWENAIRLIEYEYHGEDRLLIIGPDPGGILLELVAVPAGDPTRIIHADRLRAKFHDYLR</sequence>
<gene>
    <name evidence="1" type="ORF">DIW82_08855</name>
</gene>
<protein>
    <recommendedName>
        <fullName evidence="3">Toxin</fullName>
    </recommendedName>
</protein>
<organism evidence="1 2">
    <name type="scientific">Corynebacterium nuruki</name>
    <dbReference type="NCBI Taxonomy" id="1032851"/>
    <lineage>
        <taxon>Bacteria</taxon>
        <taxon>Bacillati</taxon>
        <taxon>Actinomycetota</taxon>
        <taxon>Actinomycetes</taxon>
        <taxon>Mycobacteriales</taxon>
        <taxon>Corynebacteriaceae</taxon>
        <taxon>Corynebacterium</taxon>
    </lineage>
</organism>
<proteinExistence type="predicted"/>
<dbReference type="STRING" id="863239.GCA_000213935_02816"/>
<evidence type="ECO:0008006" key="3">
    <source>
        <dbReference type="Google" id="ProtNLM"/>
    </source>
</evidence>
<dbReference type="Proteomes" id="UP000261739">
    <property type="component" value="Unassembled WGS sequence"/>
</dbReference>